<dbReference type="AlphaFoldDB" id="E0UK06"/>
<evidence type="ECO:0000313" key="1">
    <source>
        <dbReference type="EMBL" id="ADN14642.1"/>
    </source>
</evidence>
<dbReference type="EMBL" id="CP002198">
    <property type="protein sequence ID" value="ADN14642.1"/>
    <property type="molecule type" value="Genomic_DNA"/>
</dbReference>
<evidence type="ECO:0000313" key="2">
    <source>
        <dbReference type="Proteomes" id="UP000008206"/>
    </source>
</evidence>
<dbReference type="HOGENOM" id="CLU_2698461_0_0_3"/>
<dbReference type="eggNOG" id="ENOG503078S">
    <property type="taxonomic scope" value="Bacteria"/>
</dbReference>
<reference evidence="2" key="1">
    <citation type="journal article" date="2011" name="MBio">
        <title>Novel metabolic attributes of the genus Cyanothece, comprising a group of unicellular nitrogen-fixing Cyanobacteria.</title>
        <authorList>
            <person name="Bandyopadhyay A."/>
            <person name="Elvitigala T."/>
            <person name="Welsh E."/>
            <person name="Stockel J."/>
            <person name="Liberton M."/>
            <person name="Min H."/>
            <person name="Sherman L.A."/>
            <person name="Pakrasi H.B."/>
        </authorList>
    </citation>
    <scope>NUCLEOTIDE SEQUENCE [LARGE SCALE GENOMIC DNA]</scope>
    <source>
        <strain evidence="2">PCC 7822</strain>
    </source>
</reference>
<dbReference type="RefSeq" id="WP_013322747.1">
    <property type="nucleotide sequence ID" value="NC_014501.1"/>
</dbReference>
<proteinExistence type="predicted"/>
<dbReference type="Proteomes" id="UP000008206">
    <property type="component" value="Chromosome"/>
</dbReference>
<organism evidence="1 2">
    <name type="scientific">Gloeothece verrucosa (strain PCC 7822)</name>
    <name type="common">Cyanothece sp. (strain PCC 7822)</name>
    <dbReference type="NCBI Taxonomy" id="497965"/>
    <lineage>
        <taxon>Bacteria</taxon>
        <taxon>Bacillati</taxon>
        <taxon>Cyanobacteriota</taxon>
        <taxon>Cyanophyceae</taxon>
        <taxon>Oscillatoriophycideae</taxon>
        <taxon>Chroococcales</taxon>
        <taxon>Aphanothecaceae</taxon>
        <taxon>Gloeothece</taxon>
        <taxon>Gloeothece verrucosa</taxon>
    </lineage>
</organism>
<keyword evidence="2" id="KW-1185">Reference proteome</keyword>
<accession>E0UK06</accession>
<sequence>MSLELMLDNIRREWSGSGQDTIEQLLNYVYSTAPMIEVKDNRRELVRSPNQPNEKIRLNLQKEREKLMDELGV</sequence>
<protein>
    <submittedName>
        <fullName evidence="1">Luciferase family protein</fullName>
    </submittedName>
</protein>
<name>E0UK06_GLOV7</name>
<gene>
    <name evidence="1" type="ordered locus">Cyan7822_2674</name>
</gene>
<dbReference type="KEGG" id="cyj:Cyan7822_2674"/>